<dbReference type="AlphaFoldDB" id="A0A7X1MB20"/>
<dbReference type="Proteomes" id="UP000584670">
    <property type="component" value="Unassembled WGS sequence"/>
</dbReference>
<organism evidence="1 2">
    <name type="scientific">Streptomyces cupreus</name>
    <dbReference type="NCBI Taxonomy" id="2759956"/>
    <lineage>
        <taxon>Bacteria</taxon>
        <taxon>Bacillati</taxon>
        <taxon>Actinomycetota</taxon>
        <taxon>Actinomycetes</taxon>
        <taxon>Kitasatosporales</taxon>
        <taxon>Streptomycetaceae</taxon>
        <taxon>Streptomyces</taxon>
    </lineage>
</organism>
<dbReference type="RefSeq" id="WP_186284186.1">
    <property type="nucleotide sequence ID" value="NZ_JACMSF010000024.1"/>
</dbReference>
<gene>
    <name evidence="1" type="ORF">H4N64_22305</name>
</gene>
<accession>A0A7X1MB20</accession>
<evidence type="ECO:0000313" key="2">
    <source>
        <dbReference type="Proteomes" id="UP000584670"/>
    </source>
</evidence>
<evidence type="ECO:0000313" key="1">
    <source>
        <dbReference type="EMBL" id="MBC2904313.1"/>
    </source>
</evidence>
<protein>
    <submittedName>
        <fullName evidence="1">Uncharacterized protein</fullName>
    </submittedName>
</protein>
<proteinExistence type="predicted"/>
<sequence>MKKTTDTPADDEFAAACARAWNVLIPTRSRYLAAVSTHYDEVLHEVAERAERVGSVGKMDIAALLVWKRLSAQTRWVSVFMSLPDTHVRAVTERAVAAVRDTALPRSEAARLGRAILADSKMPGFRKGDALASAVLTAAAPTRMAVYDERVQRSLDALGLPLTREPGRYGRYMQLLDDLLAHGGAHAGGWTARDLDTALYWANGQPHEPAES</sequence>
<keyword evidence="2" id="KW-1185">Reference proteome</keyword>
<dbReference type="EMBL" id="JACMSF010000024">
    <property type="protein sequence ID" value="MBC2904313.1"/>
    <property type="molecule type" value="Genomic_DNA"/>
</dbReference>
<name>A0A7X1MB20_9ACTN</name>
<comment type="caution">
    <text evidence="1">The sequence shown here is derived from an EMBL/GenBank/DDBJ whole genome shotgun (WGS) entry which is preliminary data.</text>
</comment>
<reference evidence="1 2" key="1">
    <citation type="submission" date="2020-08" db="EMBL/GenBank/DDBJ databases">
        <title>Streptomyces sp. PSKA01 genome sequencing and assembly.</title>
        <authorList>
            <person name="Mandal S."/>
            <person name="Maiti P.K."/>
            <person name="Das P."/>
        </authorList>
    </citation>
    <scope>NUCLEOTIDE SEQUENCE [LARGE SCALE GENOMIC DNA]</scope>
    <source>
        <strain evidence="1 2">PSKA01</strain>
    </source>
</reference>